<dbReference type="InterPro" id="IPR002052">
    <property type="entry name" value="DNA_methylase_N6_adenine_CS"/>
</dbReference>
<sequence length="343" mass="37533">MPAVTSGKVLVTGANGFIAMWVVRTLLHAGYSVRGTVRSEGKAKHPRQVFASYGNKLEIVIVEDITKEGAFDEAVKGVDAIAHLASPFHFKSDDPDELIVPAVKGTTRILESALAYGTTVKRVVVTSSVASVMQQQDTPRTFSELDWNDAAVNEVREKGRGASPAAKYRASKTLAERAAWEFVEKDKGAIGWDLVVLNPPYVFGPVIQEVGAPEALNGSMLDWFDSVLKGSLDAKQLSTIGWPWIDVRDLANAHLLALQKEAAGGERIIVSEGVSMWQDFVNAARKYGANISEGDTSYNIKTATHHVMYDTSKAARLLGIKYRSIEESTKDIIDDFRARHWIS</sequence>
<keyword evidence="5" id="KW-1185">Reference proteome</keyword>
<name>A0A165CCL9_9APHY</name>
<dbReference type="SUPFAM" id="SSF51735">
    <property type="entry name" value="NAD(P)-binding Rossmann-fold domains"/>
    <property type="match status" value="1"/>
</dbReference>
<dbReference type="GO" id="GO:0016616">
    <property type="term" value="F:oxidoreductase activity, acting on the CH-OH group of donors, NAD or NADP as acceptor"/>
    <property type="evidence" value="ECO:0007669"/>
    <property type="project" value="TreeGrafter"/>
</dbReference>
<dbReference type="EMBL" id="KV427651">
    <property type="protein sequence ID" value="KZT02568.1"/>
    <property type="molecule type" value="Genomic_DNA"/>
</dbReference>
<dbReference type="RefSeq" id="XP_040760308.1">
    <property type="nucleotide sequence ID" value="XM_040909772.1"/>
</dbReference>
<accession>A0A165CCL9</accession>
<keyword evidence="1" id="KW-0560">Oxidoreductase</keyword>
<dbReference type="PANTHER" id="PTHR10366">
    <property type="entry name" value="NAD DEPENDENT EPIMERASE/DEHYDRATASE"/>
    <property type="match status" value="1"/>
</dbReference>
<dbReference type="GeneID" id="63826801"/>
<protein>
    <submittedName>
        <fullName evidence="4">NAD-P-binding protein</fullName>
    </submittedName>
</protein>
<comment type="similarity">
    <text evidence="2">Belongs to the NAD(P)-dependent epimerase/dehydratase family. Dihydroflavonol-4-reductase subfamily.</text>
</comment>
<evidence type="ECO:0000256" key="2">
    <source>
        <dbReference type="ARBA" id="ARBA00023445"/>
    </source>
</evidence>
<dbReference type="InterPro" id="IPR001509">
    <property type="entry name" value="Epimerase_deHydtase"/>
</dbReference>
<reference evidence="4 5" key="1">
    <citation type="journal article" date="2016" name="Mol. Biol. Evol.">
        <title>Comparative Genomics of Early-Diverging Mushroom-Forming Fungi Provides Insights into the Origins of Lignocellulose Decay Capabilities.</title>
        <authorList>
            <person name="Nagy L.G."/>
            <person name="Riley R."/>
            <person name="Tritt A."/>
            <person name="Adam C."/>
            <person name="Daum C."/>
            <person name="Floudas D."/>
            <person name="Sun H."/>
            <person name="Yadav J.S."/>
            <person name="Pangilinan J."/>
            <person name="Larsson K.H."/>
            <person name="Matsuura K."/>
            <person name="Barry K."/>
            <person name="Labutti K."/>
            <person name="Kuo R."/>
            <person name="Ohm R.A."/>
            <person name="Bhattacharya S.S."/>
            <person name="Shirouzu T."/>
            <person name="Yoshinaga Y."/>
            <person name="Martin F.M."/>
            <person name="Grigoriev I.V."/>
            <person name="Hibbett D.S."/>
        </authorList>
    </citation>
    <scope>NUCLEOTIDE SEQUENCE [LARGE SCALE GENOMIC DNA]</scope>
    <source>
        <strain evidence="4 5">93-53</strain>
    </source>
</reference>
<dbReference type="Pfam" id="PF01370">
    <property type="entry name" value="Epimerase"/>
    <property type="match status" value="1"/>
</dbReference>
<dbReference type="STRING" id="1314785.A0A165CCL9"/>
<dbReference type="FunFam" id="3.40.50.720:FF:000085">
    <property type="entry name" value="Dihydroflavonol reductase"/>
    <property type="match status" value="1"/>
</dbReference>
<dbReference type="AlphaFoldDB" id="A0A165CCL9"/>
<evidence type="ECO:0000313" key="5">
    <source>
        <dbReference type="Proteomes" id="UP000076871"/>
    </source>
</evidence>
<dbReference type="GO" id="GO:0008168">
    <property type="term" value="F:methyltransferase activity"/>
    <property type="evidence" value="ECO:0007669"/>
    <property type="project" value="InterPro"/>
</dbReference>
<feature type="domain" description="NAD-dependent epimerase/dehydratase" evidence="3">
    <location>
        <begin position="9"/>
        <end position="266"/>
    </location>
</feature>
<proteinExistence type="inferred from homology"/>
<dbReference type="InParanoid" id="A0A165CCL9"/>
<dbReference type="GO" id="GO:0003676">
    <property type="term" value="F:nucleic acid binding"/>
    <property type="evidence" value="ECO:0007669"/>
    <property type="project" value="InterPro"/>
</dbReference>
<evidence type="ECO:0000313" key="4">
    <source>
        <dbReference type="EMBL" id="KZT02568.1"/>
    </source>
</evidence>
<dbReference type="Gene3D" id="3.40.50.720">
    <property type="entry name" value="NAD(P)-binding Rossmann-like Domain"/>
    <property type="match status" value="1"/>
</dbReference>
<dbReference type="PROSITE" id="PS00092">
    <property type="entry name" value="N6_MTASE"/>
    <property type="match status" value="1"/>
</dbReference>
<dbReference type="GO" id="GO:0032259">
    <property type="term" value="P:methylation"/>
    <property type="evidence" value="ECO:0007669"/>
    <property type="project" value="InterPro"/>
</dbReference>
<evidence type="ECO:0000256" key="1">
    <source>
        <dbReference type="ARBA" id="ARBA00023002"/>
    </source>
</evidence>
<dbReference type="InterPro" id="IPR036291">
    <property type="entry name" value="NAD(P)-bd_dom_sf"/>
</dbReference>
<gene>
    <name evidence="4" type="ORF">LAESUDRAFT_730064</name>
</gene>
<dbReference type="OrthoDB" id="2735536at2759"/>
<dbReference type="PANTHER" id="PTHR10366:SF564">
    <property type="entry name" value="STEROL-4-ALPHA-CARBOXYLATE 3-DEHYDROGENASE, DECARBOXYLATING"/>
    <property type="match status" value="1"/>
</dbReference>
<dbReference type="Proteomes" id="UP000076871">
    <property type="component" value="Unassembled WGS sequence"/>
</dbReference>
<dbReference type="InterPro" id="IPR050425">
    <property type="entry name" value="NAD(P)_dehydrat-like"/>
</dbReference>
<organism evidence="4 5">
    <name type="scientific">Laetiporus sulphureus 93-53</name>
    <dbReference type="NCBI Taxonomy" id="1314785"/>
    <lineage>
        <taxon>Eukaryota</taxon>
        <taxon>Fungi</taxon>
        <taxon>Dikarya</taxon>
        <taxon>Basidiomycota</taxon>
        <taxon>Agaricomycotina</taxon>
        <taxon>Agaricomycetes</taxon>
        <taxon>Polyporales</taxon>
        <taxon>Laetiporus</taxon>
    </lineage>
</organism>
<dbReference type="FunCoup" id="A0A165CCL9">
    <property type="interactions" value="61"/>
</dbReference>
<evidence type="ECO:0000259" key="3">
    <source>
        <dbReference type="Pfam" id="PF01370"/>
    </source>
</evidence>